<reference evidence="2" key="1">
    <citation type="journal article" date="2023" name="Mol. Phylogenet. Evol.">
        <title>Genome-scale phylogeny and comparative genomics of the fungal order Sordariales.</title>
        <authorList>
            <person name="Hensen N."/>
            <person name="Bonometti L."/>
            <person name="Westerberg I."/>
            <person name="Brannstrom I.O."/>
            <person name="Guillou S."/>
            <person name="Cros-Aarteil S."/>
            <person name="Calhoun S."/>
            <person name="Haridas S."/>
            <person name="Kuo A."/>
            <person name="Mondo S."/>
            <person name="Pangilinan J."/>
            <person name="Riley R."/>
            <person name="LaButti K."/>
            <person name="Andreopoulos B."/>
            <person name="Lipzen A."/>
            <person name="Chen C."/>
            <person name="Yan M."/>
            <person name="Daum C."/>
            <person name="Ng V."/>
            <person name="Clum A."/>
            <person name="Steindorff A."/>
            <person name="Ohm R.A."/>
            <person name="Martin F."/>
            <person name="Silar P."/>
            <person name="Natvig D.O."/>
            <person name="Lalanne C."/>
            <person name="Gautier V."/>
            <person name="Ament-Velasquez S.L."/>
            <person name="Kruys A."/>
            <person name="Hutchinson M.I."/>
            <person name="Powell A.J."/>
            <person name="Barry K."/>
            <person name="Miller A.N."/>
            <person name="Grigoriev I.V."/>
            <person name="Debuchy R."/>
            <person name="Gladieux P."/>
            <person name="Hiltunen Thoren M."/>
            <person name="Johannesson H."/>
        </authorList>
    </citation>
    <scope>NUCLEOTIDE SEQUENCE</scope>
    <source>
        <strain evidence="2">CBS 118394</strain>
    </source>
</reference>
<dbReference type="Proteomes" id="UP001283341">
    <property type="component" value="Unassembled WGS sequence"/>
</dbReference>
<protein>
    <submittedName>
        <fullName evidence="2">Uncharacterized protein</fullName>
    </submittedName>
</protein>
<sequence>MSLSTSPSAPTTAPLLSFTTPFTFPSGTCTELFTTTLITSSFWFNEYSTTTLEVTVSDTADKRFAGCQPRGWENIIPASSRFSFVPAVCPSGWTMYGITGSPTFGLHPPVSTAYCCDRDYYLGWPFINDPSISGILRPACFKEISRSTEFSPTMTSAPPLSATSREIYFADGMQVHNAWHISWQKSDTSTLSPRPPDLDCTFTMDYWVPGEPTNPPNTSNCQADSYNSGVKWPAPSWWFLIIGLPLILIAITVLLCCFFYRRHKKRRLANGQTY</sequence>
<name>A0AAE0M057_9PEZI</name>
<keyword evidence="1" id="KW-1133">Transmembrane helix</keyword>
<dbReference type="EMBL" id="JAUEDM010000007">
    <property type="protein sequence ID" value="KAK3314030.1"/>
    <property type="molecule type" value="Genomic_DNA"/>
</dbReference>
<feature type="transmembrane region" description="Helical" evidence="1">
    <location>
        <begin position="237"/>
        <end position="260"/>
    </location>
</feature>
<organism evidence="2 3">
    <name type="scientific">Apodospora peruviana</name>
    <dbReference type="NCBI Taxonomy" id="516989"/>
    <lineage>
        <taxon>Eukaryota</taxon>
        <taxon>Fungi</taxon>
        <taxon>Dikarya</taxon>
        <taxon>Ascomycota</taxon>
        <taxon>Pezizomycotina</taxon>
        <taxon>Sordariomycetes</taxon>
        <taxon>Sordariomycetidae</taxon>
        <taxon>Sordariales</taxon>
        <taxon>Lasiosphaeriaceae</taxon>
        <taxon>Apodospora</taxon>
    </lineage>
</organism>
<reference evidence="2" key="2">
    <citation type="submission" date="2023-06" db="EMBL/GenBank/DDBJ databases">
        <authorList>
            <consortium name="Lawrence Berkeley National Laboratory"/>
            <person name="Haridas S."/>
            <person name="Hensen N."/>
            <person name="Bonometti L."/>
            <person name="Westerberg I."/>
            <person name="Brannstrom I.O."/>
            <person name="Guillou S."/>
            <person name="Cros-Aarteil S."/>
            <person name="Calhoun S."/>
            <person name="Kuo A."/>
            <person name="Mondo S."/>
            <person name="Pangilinan J."/>
            <person name="Riley R."/>
            <person name="Labutti K."/>
            <person name="Andreopoulos B."/>
            <person name="Lipzen A."/>
            <person name="Chen C."/>
            <person name="Yanf M."/>
            <person name="Daum C."/>
            <person name="Ng V."/>
            <person name="Clum A."/>
            <person name="Steindorff A."/>
            <person name="Ohm R."/>
            <person name="Martin F."/>
            <person name="Silar P."/>
            <person name="Natvig D."/>
            <person name="Lalanne C."/>
            <person name="Gautier V."/>
            <person name="Ament-Velasquez S.L."/>
            <person name="Kruys A."/>
            <person name="Hutchinson M.I."/>
            <person name="Powell A.J."/>
            <person name="Barry K."/>
            <person name="Miller A.N."/>
            <person name="Grigoriev I.V."/>
            <person name="Debuchy R."/>
            <person name="Gladieux P."/>
            <person name="Thoren M.H."/>
            <person name="Johannesson H."/>
        </authorList>
    </citation>
    <scope>NUCLEOTIDE SEQUENCE</scope>
    <source>
        <strain evidence="2">CBS 118394</strain>
    </source>
</reference>
<keyword evidence="3" id="KW-1185">Reference proteome</keyword>
<keyword evidence="1" id="KW-0812">Transmembrane</keyword>
<dbReference type="AlphaFoldDB" id="A0AAE0M057"/>
<comment type="caution">
    <text evidence="2">The sequence shown here is derived from an EMBL/GenBank/DDBJ whole genome shotgun (WGS) entry which is preliminary data.</text>
</comment>
<evidence type="ECO:0000313" key="2">
    <source>
        <dbReference type="EMBL" id="KAK3314030.1"/>
    </source>
</evidence>
<gene>
    <name evidence="2" type="ORF">B0H66DRAFT_369732</name>
</gene>
<evidence type="ECO:0000313" key="3">
    <source>
        <dbReference type="Proteomes" id="UP001283341"/>
    </source>
</evidence>
<proteinExistence type="predicted"/>
<evidence type="ECO:0000256" key="1">
    <source>
        <dbReference type="SAM" id="Phobius"/>
    </source>
</evidence>
<accession>A0AAE0M057</accession>
<keyword evidence="1" id="KW-0472">Membrane</keyword>